<sequence length="464" mass="52531">MEISMLWRNRSETCPTQPRISDEGDRSGICGLNRNGILLRPPRPLGPPRRCRPGVRQTSKTISLLTAAAKPRAAIPLSNANPYPPISHLHTMAQHQQLSKQNGYSFHPNHTDVAPPDHMVWSLYRQGSSCKSQLAWHILSAGAEQITFAFVRGGESRGLAMGEGEERCMAAYNPWTPWMATSQTPWIRRYKPSMTTMFSYKNHSLHSITWSCRHVYRSHTVVCRFHAVLCRTHAVLCNCMQSHVGVASILFLPTFPYLTSLFVDRLCMHVNLLVFFSSVLVVLYKSPIFFYLVAKFLHLCLYNEALLHFFPFPCQIFPSDFTHILSATQHYFFTIIGTLTYMITTLISSAPYLAGTACNEVKKKIDSLRTNPHFSVSATKYEDLSFSFLPCSLSVKFYQPPVSLTLPFLIGGSTHDWKLPHWSVWVAEPICVFLGVKLKQITVEKVQKKKIIKPPQKGGLLNLT</sequence>
<dbReference type="Proteomes" id="UP000037035">
    <property type="component" value="Unassembled WGS sequence"/>
</dbReference>
<protein>
    <submittedName>
        <fullName evidence="3">Uncharacterized protein</fullName>
    </submittedName>
</protein>
<name>A0A0L6VB69_9BASI</name>
<accession>A0A0L6VB69</accession>
<keyword evidence="4" id="KW-1185">Reference proteome</keyword>
<comment type="caution">
    <text evidence="3">The sequence shown here is derived from an EMBL/GenBank/DDBJ whole genome shotgun (WGS) entry which is preliminary data.</text>
</comment>
<proteinExistence type="predicted"/>
<dbReference type="AlphaFoldDB" id="A0A0L6VB69"/>
<evidence type="ECO:0000256" key="1">
    <source>
        <dbReference type="SAM" id="MobiDB-lite"/>
    </source>
</evidence>
<feature type="region of interest" description="Disordered" evidence="1">
    <location>
        <begin position="1"/>
        <end position="27"/>
    </location>
</feature>
<organism evidence="3 4">
    <name type="scientific">Puccinia sorghi</name>
    <dbReference type="NCBI Taxonomy" id="27349"/>
    <lineage>
        <taxon>Eukaryota</taxon>
        <taxon>Fungi</taxon>
        <taxon>Dikarya</taxon>
        <taxon>Basidiomycota</taxon>
        <taxon>Pucciniomycotina</taxon>
        <taxon>Pucciniomycetes</taxon>
        <taxon>Pucciniales</taxon>
        <taxon>Pucciniaceae</taxon>
        <taxon>Puccinia</taxon>
    </lineage>
</organism>
<keyword evidence="2" id="KW-0812">Transmembrane</keyword>
<feature type="transmembrane region" description="Helical" evidence="2">
    <location>
        <begin position="244"/>
        <end position="263"/>
    </location>
</feature>
<dbReference type="VEuPathDB" id="FungiDB:VP01_2020g4"/>
<evidence type="ECO:0000313" key="3">
    <source>
        <dbReference type="EMBL" id="KNZ57988.1"/>
    </source>
</evidence>
<feature type="transmembrane region" description="Helical" evidence="2">
    <location>
        <begin position="331"/>
        <end position="354"/>
    </location>
</feature>
<keyword evidence="2" id="KW-1133">Transmembrane helix</keyword>
<reference evidence="3 4" key="1">
    <citation type="submission" date="2015-08" db="EMBL/GenBank/DDBJ databases">
        <title>Next Generation Sequencing and Analysis of the Genome of Puccinia sorghi L Schw, the Causal Agent of Maize Common Rust.</title>
        <authorList>
            <person name="Rochi L."/>
            <person name="Burguener G."/>
            <person name="Darino M."/>
            <person name="Turjanski A."/>
            <person name="Kreff E."/>
            <person name="Dieguez M.J."/>
            <person name="Sacco F."/>
        </authorList>
    </citation>
    <scope>NUCLEOTIDE SEQUENCE [LARGE SCALE GENOMIC DNA]</scope>
    <source>
        <strain evidence="3 4">RO10H11247</strain>
    </source>
</reference>
<keyword evidence="2" id="KW-0472">Membrane</keyword>
<dbReference type="EMBL" id="LAVV01006861">
    <property type="protein sequence ID" value="KNZ57988.1"/>
    <property type="molecule type" value="Genomic_DNA"/>
</dbReference>
<gene>
    <name evidence="3" type="ORF">VP01_2020g4</name>
</gene>
<evidence type="ECO:0000313" key="4">
    <source>
        <dbReference type="Proteomes" id="UP000037035"/>
    </source>
</evidence>
<evidence type="ECO:0000256" key="2">
    <source>
        <dbReference type="SAM" id="Phobius"/>
    </source>
</evidence>
<feature type="transmembrane region" description="Helical" evidence="2">
    <location>
        <begin position="270"/>
        <end position="294"/>
    </location>
</feature>